<sequence>MLPSYDLNAPKRAANLRINEDLLSKAKSLNINLSATLEKALAQALKEKQREQWLADNRQAIAAYNEHVESNGVFSDELRSF</sequence>
<dbReference type="InterPro" id="IPR009956">
    <property type="entry name" value="Post-segregation_anti-tox_CcdA"/>
</dbReference>
<keyword evidence="1" id="KW-1277">Toxin-antitoxin system</keyword>
<protein>
    <submittedName>
        <fullName evidence="2">Antitoxin CcdA</fullName>
    </submittedName>
</protein>
<accession>A0A1M6Z3P1</accession>
<reference evidence="3" key="1">
    <citation type="submission" date="2016-11" db="EMBL/GenBank/DDBJ databases">
        <authorList>
            <person name="Varghese N."/>
            <person name="Submissions S."/>
        </authorList>
    </citation>
    <scope>NUCLEOTIDE SEQUENCE [LARGE SCALE GENOMIC DNA]</scope>
    <source>
        <strain evidence="3">CECT 8089</strain>
    </source>
</reference>
<proteinExistence type="predicted"/>
<evidence type="ECO:0000256" key="1">
    <source>
        <dbReference type="ARBA" id="ARBA00022649"/>
    </source>
</evidence>
<dbReference type="OrthoDB" id="7219749at2"/>
<evidence type="ECO:0000313" key="3">
    <source>
        <dbReference type="Proteomes" id="UP000184305"/>
    </source>
</evidence>
<dbReference type="Pfam" id="PF07362">
    <property type="entry name" value="CcdA"/>
    <property type="match status" value="1"/>
</dbReference>
<name>A0A1M6Z3P1_9GAMM</name>
<dbReference type="EMBL" id="FRBQ01000001">
    <property type="protein sequence ID" value="SHL24973.1"/>
    <property type="molecule type" value="Genomic_DNA"/>
</dbReference>
<organism evidence="2 3">
    <name type="scientific">Phytopseudomonas punonensis</name>
    <dbReference type="NCBI Taxonomy" id="1220495"/>
    <lineage>
        <taxon>Bacteria</taxon>
        <taxon>Pseudomonadati</taxon>
        <taxon>Pseudomonadota</taxon>
        <taxon>Gammaproteobacteria</taxon>
        <taxon>Pseudomonadales</taxon>
        <taxon>Pseudomonadaceae</taxon>
        <taxon>Phytopseudomonas</taxon>
    </lineage>
</organism>
<evidence type="ECO:0000313" key="2">
    <source>
        <dbReference type="EMBL" id="SHL24973.1"/>
    </source>
</evidence>
<dbReference type="STRING" id="1220495.SAMN05216288_1473"/>
<dbReference type="Proteomes" id="UP000184305">
    <property type="component" value="Unassembled WGS sequence"/>
</dbReference>
<keyword evidence="3" id="KW-1185">Reference proteome</keyword>
<dbReference type="AlphaFoldDB" id="A0A1M6Z3P1"/>
<dbReference type="RefSeq" id="WP_073262745.1">
    <property type="nucleotide sequence ID" value="NZ_FRBQ01000001.1"/>
</dbReference>
<gene>
    <name evidence="2" type="ORF">SAMN05216288_1473</name>
</gene>